<dbReference type="EMBL" id="MBTF01000038">
    <property type="protein sequence ID" value="OOQ56868.1"/>
    <property type="molecule type" value="Genomic_DNA"/>
</dbReference>
<feature type="domain" description="Exonuclease" evidence="4">
    <location>
        <begin position="5"/>
        <end position="180"/>
    </location>
</feature>
<dbReference type="Gene3D" id="3.30.420.10">
    <property type="entry name" value="Ribonuclease H-like superfamily/Ribonuclease H"/>
    <property type="match status" value="1"/>
</dbReference>
<dbReference type="CDD" id="cd06133">
    <property type="entry name" value="ERI-1_3'hExo_like"/>
    <property type="match status" value="1"/>
</dbReference>
<evidence type="ECO:0000256" key="2">
    <source>
        <dbReference type="ARBA" id="ARBA00022801"/>
    </source>
</evidence>
<dbReference type="PANTHER" id="PTHR23044">
    <property type="entry name" value="3'-5' EXONUCLEASE ERI1-RELATED"/>
    <property type="match status" value="1"/>
</dbReference>
<dbReference type="RefSeq" id="WP_078351283.1">
    <property type="nucleotide sequence ID" value="NZ_MBTF01000038.1"/>
</dbReference>
<evidence type="ECO:0000256" key="3">
    <source>
        <dbReference type="ARBA" id="ARBA00022839"/>
    </source>
</evidence>
<dbReference type="STRING" id="1792845.BC343_17975"/>
<evidence type="ECO:0000259" key="4">
    <source>
        <dbReference type="SMART" id="SM00479"/>
    </source>
</evidence>
<accession>A0A1S9P884</accession>
<dbReference type="AlphaFoldDB" id="A0A1S9P884"/>
<dbReference type="OrthoDB" id="159416at2"/>
<comment type="caution">
    <text evidence="5">The sequence shown here is derived from an EMBL/GenBank/DDBJ whole genome shotgun (WGS) entry which is preliminary data.</text>
</comment>
<dbReference type="Pfam" id="PF00929">
    <property type="entry name" value="RNase_T"/>
    <property type="match status" value="1"/>
</dbReference>
<dbReference type="GO" id="GO:0003676">
    <property type="term" value="F:nucleic acid binding"/>
    <property type="evidence" value="ECO:0007669"/>
    <property type="project" value="InterPro"/>
</dbReference>
<dbReference type="InterPro" id="IPR051274">
    <property type="entry name" value="3-5_Exoribonuclease"/>
</dbReference>
<dbReference type="SMART" id="SM00479">
    <property type="entry name" value="EXOIII"/>
    <property type="match status" value="1"/>
</dbReference>
<keyword evidence="1" id="KW-0540">Nuclease</keyword>
<dbReference type="SUPFAM" id="SSF53098">
    <property type="entry name" value="Ribonuclease H-like"/>
    <property type="match status" value="1"/>
</dbReference>
<proteinExistence type="predicted"/>
<sequence length="180" mass="20326">MKTEEILVVDIEATCWEGRNPPGQENDIIEVGVCLLDVGTGAISANRGILVMPERSQISKFCTQLTSITPGLIEDEGIYFDDACDILEQEYDARNLVWASYGDYDRNQFQRQCSEMRVAYPFGPKHINVKTMFQQKRRMKRGVGMAGALEILNLPLEGTHHRGVDDAKNIAKILHWVLNN</sequence>
<dbReference type="InterPro" id="IPR012337">
    <property type="entry name" value="RNaseH-like_sf"/>
</dbReference>
<dbReference type="InterPro" id="IPR013520">
    <property type="entry name" value="Ribonucl_H"/>
</dbReference>
<dbReference type="InterPro" id="IPR047201">
    <property type="entry name" value="ERI-1_3'hExo-like"/>
</dbReference>
<dbReference type="GO" id="GO:0006259">
    <property type="term" value="P:DNA metabolic process"/>
    <property type="evidence" value="ECO:0007669"/>
    <property type="project" value="UniProtKB-ARBA"/>
</dbReference>
<keyword evidence="3" id="KW-0269">Exonuclease</keyword>
<reference evidence="5 6" key="1">
    <citation type="submission" date="2016-07" db="EMBL/GenBank/DDBJ databases">
        <title>Genomic analysis of zinc-resistant bacterium Mucilaginibacter pedocola TBZ30.</title>
        <authorList>
            <person name="Huang J."/>
            <person name="Tang J."/>
        </authorList>
    </citation>
    <scope>NUCLEOTIDE SEQUENCE [LARGE SCALE GENOMIC DNA]</scope>
    <source>
        <strain evidence="5 6">TBZ30</strain>
    </source>
</reference>
<dbReference type="GO" id="GO:0000175">
    <property type="term" value="F:3'-5'-RNA exonuclease activity"/>
    <property type="evidence" value="ECO:0007669"/>
    <property type="project" value="InterPro"/>
</dbReference>
<keyword evidence="2" id="KW-0378">Hydrolase</keyword>
<protein>
    <submittedName>
        <fullName evidence="5">DNA polymerase III</fullName>
    </submittedName>
</protein>
<evidence type="ECO:0000313" key="5">
    <source>
        <dbReference type="EMBL" id="OOQ56868.1"/>
    </source>
</evidence>
<gene>
    <name evidence="5" type="ORF">BC343_17975</name>
</gene>
<evidence type="ECO:0000313" key="6">
    <source>
        <dbReference type="Proteomes" id="UP000189739"/>
    </source>
</evidence>
<evidence type="ECO:0000256" key="1">
    <source>
        <dbReference type="ARBA" id="ARBA00022722"/>
    </source>
</evidence>
<name>A0A1S9P884_9SPHI</name>
<dbReference type="Proteomes" id="UP000189739">
    <property type="component" value="Unassembled WGS sequence"/>
</dbReference>
<keyword evidence="6" id="KW-1185">Reference proteome</keyword>
<dbReference type="PANTHER" id="PTHR23044:SF61">
    <property type="entry name" value="3'-5' EXORIBONUCLEASE 1-RELATED"/>
    <property type="match status" value="1"/>
</dbReference>
<dbReference type="InterPro" id="IPR036397">
    <property type="entry name" value="RNaseH_sf"/>
</dbReference>
<organism evidence="5 6">
    <name type="scientific">Mucilaginibacter pedocola</name>
    <dbReference type="NCBI Taxonomy" id="1792845"/>
    <lineage>
        <taxon>Bacteria</taxon>
        <taxon>Pseudomonadati</taxon>
        <taxon>Bacteroidota</taxon>
        <taxon>Sphingobacteriia</taxon>
        <taxon>Sphingobacteriales</taxon>
        <taxon>Sphingobacteriaceae</taxon>
        <taxon>Mucilaginibacter</taxon>
    </lineage>
</organism>